<dbReference type="AlphaFoldDB" id="A0A923RME7"/>
<comment type="similarity">
    <text evidence="2">Belongs to the binding-protein-dependent transport system permease family. HisMQ subfamily.</text>
</comment>
<keyword evidence="8 9" id="KW-0472">Membrane</keyword>
<dbReference type="InterPro" id="IPR000515">
    <property type="entry name" value="MetI-like"/>
</dbReference>
<dbReference type="FunFam" id="1.10.3720.10:FF:000033">
    <property type="entry name" value="Polar amino acid ABC transporter permease"/>
    <property type="match status" value="1"/>
</dbReference>
<dbReference type="InterPro" id="IPR043429">
    <property type="entry name" value="ArtM/GltK/GlnP/TcyL/YhdX-like"/>
</dbReference>
<proteinExistence type="inferred from homology"/>
<feature type="domain" description="ABC transmembrane type-1" evidence="10">
    <location>
        <begin position="26"/>
        <end position="227"/>
    </location>
</feature>
<keyword evidence="12" id="KW-1185">Reference proteome</keyword>
<dbReference type="Proteomes" id="UP000649345">
    <property type="component" value="Unassembled WGS sequence"/>
</dbReference>
<keyword evidence="6" id="KW-0029">Amino-acid transport</keyword>
<feature type="transmembrane region" description="Helical" evidence="9">
    <location>
        <begin position="106"/>
        <end position="124"/>
    </location>
</feature>
<evidence type="ECO:0000256" key="5">
    <source>
        <dbReference type="ARBA" id="ARBA00022692"/>
    </source>
</evidence>
<dbReference type="GO" id="GO:0006865">
    <property type="term" value="P:amino acid transport"/>
    <property type="evidence" value="ECO:0007669"/>
    <property type="project" value="UniProtKB-KW"/>
</dbReference>
<evidence type="ECO:0000256" key="6">
    <source>
        <dbReference type="ARBA" id="ARBA00022970"/>
    </source>
</evidence>
<evidence type="ECO:0000313" key="11">
    <source>
        <dbReference type="EMBL" id="MBC5660247.1"/>
    </source>
</evidence>
<dbReference type="PANTHER" id="PTHR30614">
    <property type="entry name" value="MEMBRANE COMPONENT OF AMINO ACID ABC TRANSPORTER"/>
    <property type="match status" value="1"/>
</dbReference>
<dbReference type="InterPro" id="IPR010065">
    <property type="entry name" value="AA_ABC_transptr_permease_3TM"/>
</dbReference>
<keyword evidence="5 9" id="KW-0812">Transmembrane</keyword>
<keyword evidence="3 9" id="KW-0813">Transport</keyword>
<dbReference type="SUPFAM" id="SSF161098">
    <property type="entry name" value="MetI-like"/>
    <property type="match status" value="1"/>
</dbReference>
<protein>
    <submittedName>
        <fullName evidence="11">Amino acid ABC transporter permease</fullName>
    </submittedName>
</protein>
<evidence type="ECO:0000256" key="7">
    <source>
        <dbReference type="ARBA" id="ARBA00022989"/>
    </source>
</evidence>
<evidence type="ECO:0000256" key="4">
    <source>
        <dbReference type="ARBA" id="ARBA00022475"/>
    </source>
</evidence>
<organism evidence="11 12">
    <name type="scientific">Anaerosacchariphilus hominis</name>
    <dbReference type="NCBI Taxonomy" id="2763017"/>
    <lineage>
        <taxon>Bacteria</taxon>
        <taxon>Bacillati</taxon>
        <taxon>Bacillota</taxon>
        <taxon>Clostridia</taxon>
        <taxon>Lachnospirales</taxon>
        <taxon>Lachnospiraceae</taxon>
        <taxon>Anaerosacchariphilus</taxon>
    </lineage>
</organism>
<comment type="caution">
    <text evidence="11">The sequence shown here is derived from an EMBL/GenBank/DDBJ whole genome shotgun (WGS) entry which is preliminary data.</text>
</comment>
<dbReference type="GO" id="GO:0022857">
    <property type="term" value="F:transmembrane transporter activity"/>
    <property type="evidence" value="ECO:0007669"/>
    <property type="project" value="InterPro"/>
</dbReference>
<feature type="transmembrane region" description="Helical" evidence="9">
    <location>
        <begin position="205"/>
        <end position="226"/>
    </location>
</feature>
<dbReference type="PANTHER" id="PTHR30614:SF20">
    <property type="entry name" value="GLUTAMINE TRANSPORT SYSTEM PERMEASE PROTEIN GLNP"/>
    <property type="match status" value="1"/>
</dbReference>
<evidence type="ECO:0000256" key="3">
    <source>
        <dbReference type="ARBA" id="ARBA00022448"/>
    </source>
</evidence>
<evidence type="ECO:0000313" key="12">
    <source>
        <dbReference type="Proteomes" id="UP000649345"/>
    </source>
</evidence>
<sequence>MLEGLKKGLYQTFILDDNYQYFIKGIQTTLIVTVFALILGVILGVIIAIIRSAHDQQPERKKNIFLRLANLICQIYLTVIRGTPMMVQLLIMWFVVWASARATDGNMIRCAILAFGINSGAYVAEIIRSGIMSIDKGQMEAGRSVGLTYATTMRCVIIPQAFKNVLPALGNELITLLKETSVVTVIGLRDLTKGALIIQSKTYQAFVPFFAIAAMYLVMVLGLSWLMGKLERRMRQSDLR</sequence>
<gene>
    <name evidence="11" type="ORF">H8S44_10735</name>
</gene>
<dbReference type="NCBIfam" id="TIGR01726">
    <property type="entry name" value="HEQRo_perm_3TM"/>
    <property type="match status" value="1"/>
</dbReference>
<dbReference type="RefSeq" id="WP_186872510.1">
    <property type="nucleotide sequence ID" value="NZ_JACOOR010000006.1"/>
</dbReference>
<dbReference type="EMBL" id="JACOOR010000006">
    <property type="protein sequence ID" value="MBC5660247.1"/>
    <property type="molecule type" value="Genomic_DNA"/>
</dbReference>
<accession>A0A923RME7</accession>
<keyword evidence="4" id="KW-1003">Cell membrane</keyword>
<evidence type="ECO:0000256" key="8">
    <source>
        <dbReference type="ARBA" id="ARBA00023136"/>
    </source>
</evidence>
<reference evidence="11" key="1">
    <citation type="submission" date="2020-08" db="EMBL/GenBank/DDBJ databases">
        <title>Genome public.</title>
        <authorList>
            <person name="Liu C."/>
            <person name="Sun Q."/>
        </authorList>
    </citation>
    <scope>NUCLEOTIDE SEQUENCE</scope>
    <source>
        <strain evidence="11">NSJ-68</strain>
    </source>
</reference>
<dbReference type="CDD" id="cd06261">
    <property type="entry name" value="TM_PBP2"/>
    <property type="match status" value="1"/>
</dbReference>
<feature type="transmembrane region" description="Helical" evidence="9">
    <location>
        <begin position="30"/>
        <end position="50"/>
    </location>
</feature>
<dbReference type="GO" id="GO:0043190">
    <property type="term" value="C:ATP-binding cassette (ABC) transporter complex"/>
    <property type="evidence" value="ECO:0007669"/>
    <property type="project" value="InterPro"/>
</dbReference>
<name>A0A923RME7_9FIRM</name>
<dbReference type="InterPro" id="IPR035906">
    <property type="entry name" value="MetI-like_sf"/>
</dbReference>
<dbReference type="PROSITE" id="PS50928">
    <property type="entry name" value="ABC_TM1"/>
    <property type="match status" value="1"/>
</dbReference>
<evidence type="ECO:0000259" key="10">
    <source>
        <dbReference type="PROSITE" id="PS50928"/>
    </source>
</evidence>
<feature type="transmembrane region" description="Helical" evidence="9">
    <location>
        <begin position="71"/>
        <end position="100"/>
    </location>
</feature>
<evidence type="ECO:0000256" key="1">
    <source>
        <dbReference type="ARBA" id="ARBA00004651"/>
    </source>
</evidence>
<keyword evidence="7 9" id="KW-1133">Transmembrane helix</keyword>
<evidence type="ECO:0000256" key="9">
    <source>
        <dbReference type="RuleBase" id="RU363032"/>
    </source>
</evidence>
<evidence type="ECO:0000256" key="2">
    <source>
        <dbReference type="ARBA" id="ARBA00010072"/>
    </source>
</evidence>
<dbReference type="Gene3D" id="1.10.3720.10">
    <property type="entry name" value="MetI-like"/>
    <property type="match status" value="1"/>
</dbReference>
<dbReference type="Pfam" id="PF00528">
    <property type="entry name" value="BPD_transp_1"/>
    <property type="match status" value="1"/>
</dbReference>
<comment type="subcellular location">
    <subcellularLocation>
        <location evidence="1 9">Cell membrane</location>
        <topology evidence="1 9">Multi-pass membrane protein</topology>
    </subcellularLocation>
</comment>